<dbReference type="AlphaFoldDB" id="A0A838ZMP5"/>
<evidence type="ECO:0000256" key="1">
    <source>
        <dbReference type="ARBA" id="ARBA00001286"/>
    </source>
</evidence>
<evidence type="ECO:0000256" key="4">
    <source>
        <dbReference type="ARBA" id="ARBA00022603"/>
    </source>
</evidence>
<keyword evidence="4 9" id="KW-0489">Methyltransferase</keyword>
<comment type="catalytic activity">
    <reaction evidence="1 9">
        <text>a 4-O-methyl-thymidine in DNA + L-cysteinyl-[protein] = a thymidine in DNA + S-methyl-L-cysteinyl-[protein]</text>
        <dbReference type="Rhea" id="RHEA:53428"/>
        <dbReference type="Rhea" id="RHEA-COMP:10131"/>
        <dbReference type="Rhea" id="RHEA-COMP:10132"/>
        <dbReference type="Rhea" id="RHEA-COMP:13555"/>
        <dbReference type="Rhea" id="RHEA-COMP:13556"/>
        <dbReference type="ChEBI" id="CHEBI:29950"/>
        <dbReference type="ChEBI" id="CHEBI:82612"/>
        <dbReference type="ChEBI" id="CHEBI:137386"/>
        <dbReference type="ChEBI" id="CHEBI:137387"/>
        <dbReference type="EC" id="2.1.1.63"/>
    </reaction>
</comment>
<proteinExistence type="inferred from homology"/>
<feature type="domain" description="Methylated-DNA-[protein]-cysteine S-methyltransferase DNA binding" evidence="10">
    <location>
        <begin position="68"/>
        <end position="147"/>
    </location>
</feature>
<comment type="catalytic activity">
    <reaction evidence="8 9">
        <text>a 6-O-methyl-2'-deoxyguanosine in DNA + L-cysteinyl-[protein] = S-methyl-L-cysteinyl-[protein] + a 2'-deoxyguanosine in DNA</text>
        <dbReference type="Rhea" id="RHEA:24000"/>
        <dbReference type="Rhea" id="RHEA-COMP:10131"/>
        <dbReference type="Rhea" id="RHEA-COMP:10132"/>
        <dbReference type="Rhea" id="RHEA-COMP:11367"/>
        <dbReference type="Rhea" id="RHEA-COMP:11368"/>
        <dbReference type="ChEBI" id="CHEBI:29950"/>
        <dbReference type="ChEBI" id="CHEBI:82612"/>
        <dbReference type="ChEBI" id="CHEBI:85445"/>
        <dbReference type="ChEBI" id="CHEBI:85448"/>
        <dbReference type="EC" id="2.1.1.63"/>
    </reaction>
</comment>
<dbReference type="GO" id="GO:0032259">
    <property type="term" value="P:methylation"/>
    <property type="evidence" value="ECO:0007669"/>
    <property type="project" value="UniProtKB-KW"/>
</dbReference>
<dbReference type="Pfam" id="PF01035">
    <property type="entry name" value="DNA_binding_1"/>
    <property type="match status" value="1"/>
</dbReference>
<evidence type="ECO:0000256" key="8">
    <source>
        <dbReference type="ARBA" id="ARBA00049348"/>
    </source>
</evidence>
<dbReference type="PANTHER" id="PTHR10815">
    <property type="entry name" value="METHYLATED-DNA--PROTEIN-CYSTEINE METHYLTRANSFERASE"/>
    <property type="match status" value="1"/>
</dbReference>
<reference evidence="11 12" key="1">
    <citation type="submission" date="2020-07" db="EMBL/GenBank/DDBJ databases">
        <title>Moheibacter lacus sp. nov., a member of the family Flavobacteriaceae isolated from freshwater lake sediment.</title>
        <authorList>
            <person name="Liu Y."/>
        </authorList>
    </citation>
    <scope>NUCLEOTIDE SEQUENCE [LARGE SCALE GENOMIC DNA]</scope>
    <source>
        <strain evidence="11 12">BDHS18</strain>
    </source>
</reference>
<evidence type="ECO:0000256" key="9">
    <source>
        <dbReference type="HAMAP-Rule" id="MF_00772"/>
    </source>
</evidence>
<feature type="active site" description="Nucleophile; methyl group acceptor" evidence="9">
    <location>
        <position position="119"/>
    </location>
</feature>
<dbReference type="GO" id="GO:0003908">
    <property type="term" value="F:methylated-DNA-[protein]-cysteine S-methyltransferase activity"/>
    <property type="evidence" value="ECO:0007669"/>
    <property type="project" value="UniProtKB-UniRule"/>
</dbReference>
<dbReference type="Gene3D" id="1.10.10.10">
    <property type="entry name" value="Winged helix-like DNA-binding domain superfamily/Winged helix DNA-binding domain"/>
    <property type="match status" value="1"/>
</dbReference>
<gene>
    <name evidence="11" type="ORF">HU137_03715</name>
</gene>
<sequence>MSKYLSEIGWIEIKGNDAEIHAILFTSEEPTISAHQPKIVENLTQQLNDYFLNGNWNFDVQLSPQGTDFQLKVWKELQEIPFGKTISYLDLAKKLGDEKTIRAAASANGKNPISILIPCHRVVGKDGSLTGYAGGLHRKKYLLELEKGIRSPRLF</sequence>
<accession>A0A838ZMP5</accession>
<evidence type="ECO:0000256" key="3">
    <source>
        <dbReference type="ARBA" id="ARBA00022490"/>
    </source>
</evidence>
<dbReference type="InterPro" id="IPR036217">
    <property type="entry name" value="MethylDNA_cys_MeTrfase_DNAb"/>
</dbReference>
<dbReference type="InterPro" id="IPR001497">
    <property type="entry name" value="MethylDNA_cys_MeTrfase_AS"/>
</dbReference>
<dbReference type="SUPFAM" id="SSF53155">
    <property type="entry name" value="Methylated DNA-protein cysteine methyltransferase domain"/>
    <property type="match status" value="1"/>
</dbReference>
<dbReference type="InterPro" id="IPR014048">
    <property type="entry name" value="MethylDNA_cys_MeTrfase_DNA-bd"/>
</dbReference>
<dbReference type="EMBL" id="JACDZE010000001">
    <property type="protein sequence ID" value="MBA5628876.1"/>
    <property type="molecule type" value="Genomic_DNA"/>
</dbReference>
<comment type="miscellaneous">
    <text evidence="9">This enzyme catalyzes only one turnover and therefore is not strictly catalytic. According to one definition, an enzyme is a biocatalyst that acts repeatedly and over many reaction cycles.</text>
</comment>
<dbReference type="SUPFAM" id="SSF46767">
    <property type="entry name" value="Methylated DNA-protein cysteine methyltransferase, C-terminal domain"/>
    <property type="match status" value="1"/>
</dbReference>
<dbReference type="GO" id="GO:0006307">
    <property type="term" value="P:DNA alkylation repair"/>
    <property type="evidence" value="ECO:0007669"/>
    <property type="project" value="UniProtKB-UniRule"/>
</dbReference>
<dbReference type="CDD" id="cd06445">
    <property type="entry name" value="ATase"/>
    <property type="match status" value="1"/>
</dbReference>
<dbReference type="InterPro" id="IPR036631">
    <property type="entry name" value="MGMT_N_sf"/>
</dbReference>
<name>A0A838ZMP5_9FLAO</name>
<keyword evidence="5 9" id="KW-0808">Transferase</keyword>
<organism evidence="11 12">
    <name type="scientific">Moheibacter lacus</name>
    <dbReference type="NCBI Taxonomy" id="2745851"/>
    <lineage>
        <taxon>Bacteria</taxon>
        <taxon>Pseudomonadati</taxon>
        <taxon>Bacteroidota</taxon>
        <taxon>Flavobacteriia</taxon>
        <taxon>Flavobacteriales</taxon>
        <taxon>Weeksellaceae</taxon>
        <taxon>Moheibacter</taxon>
    </lineage>
</organism>
<keyword evidence="12" id="KW-1185">Reference proteome</keyword>
<dbReference type="InterPro" id="IPR036388">
    <property type="entry name" value="WH-like_DNA-bd_sf"/>
</dbReference>
<evidence type="ECO:0000313" key="12">
    <source>
        <dbReference type="Proteomes" id="UP000552241"/>
    </source>
</evidence>
<comment type="caution">
    <text evidence="11">The sequence shown here is derived from an EMBL/GenBank/DDBJ whole genome shotgun (WGS) entry which is preliminary data.</text>
</comment>
<evidence type="ECO:0000259" key="10">
    <source>
        <dbReference type="Pfam" id="PF01035"/>
    </source>
</evidence>
<comment type="similarity">
    <text evidence="2 9">Belongs to the MGMT family.</text>
</comment>
<dbReference type="HAMAP" id="MF_00772">
    <property type="entry name" value="OGT"/>
    <property type="match status" value="1"/>
</dbReference>
<dbReference type="Proteomes" id="UP000552241">
    <property type="component" value="Unassembled WGS sequence"/>
</dbReference>
<evidence type="ECO:0000256" key="5">
    <source>
        <dbReference type="ARBA" id="ARBA00022679"/>
    </source>
</evidence>
<evidence type="ECO:0000313" key="11">
    <source>
        <dbReference type="EMBL" id="MBA5628876.1"/>
    </source>
</evidence>
<dbReference type="NCBIfam" id="TIGR00589">
    <property type="entry name" value="ogt"/>
    <property type="match status" value="1"/>
</dbReference>
<dbReference type="PANTHER" id="PTHR10815:SF13">
    <property type="entry name" value="METHYLATED-DNA--PROTEIN-CYSTEINE METHYLTRANSFERASE"/>
    <property type="match status" value="1"/>
</dbReference>
<comment type="subcellular location">
    <subcellularLocation>
        <location evidence="9">Cytoplasm</location>
    </subcellularLocation>
</comment>
<dbReference type="EC" id="2.1.1.63" evidence="9"/>
<evidence type="ECO:0000256" key="2">
    <source>
        <dbReference type="ARBA" id="ARBA00008711"/>
    </source>
</evidence>
<keyword evidence="3 9" id="KW-0963">Cytoplasm</keyword>
<keyword evidence="7 9" id="KW-0234">DNA repair</keyword>
<dbReference type="PROSITE" id="PS00374">
    <property type="entry name" value="MGMT"/>
    <property type="match status" value="1"/>
</dbReference>
<evidence type="ECO:0000256" key="7">
    <source>
        <dbReference type="ARBA" id="ARBA00023204"/>
    </source>
</evidence>
<dbReference type="GO" id="GO:0005737">
    <property type="term" value="C:cytoplasm"/>
    <property type="evidence" value="ECO:0007669"/>
    <property type="project" value="UniProtKB-SubCell"/>
</dbReference>
<keyword evidence="6 9" id="KW-0227">DNA damage</keyword>
<evidence type="ECO:0000256" key="6">
    <source>
        <dbReference type="ARBA" id="ARBA00022763"/>
    </source>
</evidence>
<protein>
    <recommendedName>
        <fullName evidence="9">Methylated-DNA--protein-cysteine methyltransferase</fullName>
        <ecNumber evidence="9">2.1.1.63</ecNumber>
    </recommendedName>
    <alternativeName>
        <fullName evidence="9">6-O-methylguanine-DNA methyltransferase</fullName>
        <shortName evidence="9">MGMT</shortName>
    </alternativeName>
    <alternativeName>
        <fullName evidence="9">O-6-methylguanine-DNA-alkyltransferase</fullName>
    </alternativeName>
</protein>
<comment type="function">
    <text evidence="9">Involved in the cellular defense against the biological effects of O6-methylguanine (O6-MeG) and O4-methylthymine (O4-MeT) in DNA. Repairs the methylated nucleobase in DNA by stoichiometrically transferring the methyl group to a cysteine residue in the enzyme. This is a suicide reaction: the enzyme is irreversibly inactivated.</text>
</comment>
<dbReference type="InterPro" id="IPR023546">
    <property type="entry name" value="MGMT"/>
</dbReference>
<dbReference type="FunFam" id="1.10.10.10:FF:000214">
    <property type="entry name" value="Methylated-DNA--protein-cysteine methyltransferase"/>
    <property type="match status" value="1"/>
</dbReference>